<evidence type="ECO:0000256" key="1">
    <source>
        <dbReference type="ARBA" id="ARBA00022630"/>
    </source>
</evidence>
<dbReference type="STRING" id="1434111.MSLAZ_2379"/>
<dbReference type="GO" id="GO:0016491">
    <property type="term" value="F:oxidoreductase activity"/>
    <property type="evidence" value="ECO:0007669"/>
    <property type="project" value="UniProtKB-KW"/>
</dbReference>
<name>A0A0E3WT62_9EURY</name>
<dbReference type="InterPro" id="IPR029479">
    <property type="entry name" value="Nitroreductase"/>
</dbReference>
<dbReference type="EMBL" id="CP009515">
    <property type="protein sequence ID" value="AKB75640.1"/>
    <property type="molecule type" value="Genomic_DNA"/>
</dbReference>
<dbReference type="InterPro" id="IPR000415">
    <property type="entry name" value="Nitroreductase-like"/>
</dbReference>
<evidence type="ECO:0000256" key="3">
    <source>
        <dbReference type="ARBA" id="ARBA00023002"/>
    </source>
</evidence>
<gene>
    <name evidence="5" type="ORF">MSLAZ_2379</name>
</gene>
<reference evidence="5 6" key="1">
    <citation type="submission" date="2014-07" db="EMBL/GenBank/DDBJ databases">
        <title>Methanogenic archaea and the global carbon cycle.</title>
        <authorList>
            <person name="Henriksen J.R."/>
            <person name="Luke J."/>
            <person name="Reinhart S."/>
            <person name="Benedict M.N."/>
            <person name="Youngblut N.D."/>
            <person name="Metcalf M.E."/>
            <person name="Whitaker R.J."/>
            <person name="Metcalf W.W."/>
        </authorList>
    </citation>
    <scope>NUCLEOTIDE SEQUENCE [LARGE SCALE GENOMIC DNA]</scope>
    <source>
        <strain evidence="5 6">Z-7289</strain>
    </source>
</reference>
<feature type="domain" description="Nitroreductase" evidence="4">
    <location>
        <begin position="18"/>
        <end position="200"/>
    </location>
</feature>
<dbReference type="SUPFAM" id="SSF55469">
    <property type="entry name" value="FMN-dependent nitroreductase-like"/>
    <property type="match status" value="1"/>
</dbReference>
<keyword evidence="1" id="KW-0285">Flavoprotein</keyword>
<organism evidence="5 6">
    <name type="scientific">Methanosarcina lacustris Z-7289</name>
    <dbReference type="NCBI Taxonomy" id="1434111"/>
    <lineage>
        <taxon>Archaea</taxon>
        <taxon>Methanobacteriati</taxon>
        <taxon>Methanobacteriota</taxon>
        <taxon>Stenosarchaea group</taxon>
        <taxon>Methanomicrobia</taxon>
        <taxon>Methanosarcinales</taxon>
        <taxon>Methanosarcinaceae</taxon>
        <taxon>Methanosarcina</taxon>
    </lineage>
</organism>
<protein>
    <recommendedName>
        <fullName evidence="4">Nitroreductase domain-containing protein</fullName>
    </recommendedName>
</protein>
<proteinExistence type="predicted"/>
<dbReference type="RefSeq" id="WP_048127298.1">
    <property type="nucleotide sequence ID" value="NZ_CP009515.1"/>
</dbReference>
<dbReference type="PATRIC" id="fig|1434111.4.peg.3168"/>
<dbReference type="Pfam" id="PF00881">
    <property type="entry name" value="Nitroreductase"/>
    <property type="match status" value="1"/>
</dbReference>
<evidence type="ECO:0000259" key="4">
    <source>
        <dbReference type="Pfam" id="PF00881"/>
    </source>
</evidence>
<dbReference type="Gene3D" id="3.40.109.10">
    <property type="entry name" value="NADH Oxidase"/>
    <property type="match status" value="1"/>
</dbReference>
<dbReference type="Proteomes" id="UP000033072">
    <property type="component" value="Chromosome"/>
</dbReference>
<keyword evidence="2" id="KW-0288">FMN</keyword>
<accession>A0A0E3WT62</accession>
<keyword evidence="6" id="KW-1185">Reference proteome</keyword>
<dbReference type="AlphaFoldDB" id="A0A0E3WT62"/>
<dbReference type="GeneID" id="24807208"/>
<evidence type="ECO:0000256" key="2">
    <source>
        <dbReference type="ARBA" id="ARBA00022643"/>
    </source>
</evidence>
<keyword evidence="3" id="KW-0560">Oxidoreductase</keyword>
<dbReference type="HOGENOM" id="CLU_1248276_0_0_2"/>
<dbReference type="InterPro" id="IPR050627">
    <property type="entry name" value="Nitroreductase/BluB"/>
</dbReference>
<dbReference type="PANTHER" id="PTHR23026">
    <property type="entry name" value="NADPH NITROREDUCTASE"/>
    <property type="match status" value="1"/>
</dbReference>
<evidence type="ECO:0000313" key="5">
    <source>
        <dbReference type="EMBL" id="AKB75640.1"/>
    </source>
</evidence>
<dbReference type="PANTHER" id="PTHR23026:SF90">
    <property type="entry name" value="IODOTYROSINE DEIODINASE 1"/>
    <property type="match status" value="1"/>
</dbReference>
<evidence type="ECO:0000313" key="6">
    <source>
        <dbReference type="Proteomes" id="UP000033072"/>
    </source>
</evidence>
<sequence length="221" mass="24378">MSTKTPDQQNIILDKILVERRSHRQFKQEFPPEEDIRGIIRAGLYAPFAAAAVGGTEDYFRRFFVLKNGSKSMTAAASLIFEKAAVMASTLEQTMEEDPQLRIQASGFANRLAMIKKMGQVPGVGTAPYFIVVAERKGFPPVEQQALAHVLENMWLKATALGLGFQLVSITAQMEENPAFCILLGISPGEWALIGCAVGYPAKELPPSIRPPIDEVTRWLE</sequence>
<dbReference type="KEGG" id="mls:MSLAZ_2379"/>
<dbReference type="OrthoDB" id="71395at2157"/>